<comment type="similarity">
    <text evidence="2">Belongs to the otopetrin family.</text>
</comment>
<proteinExistence type="inferred from homology"/>
<feature type="transmembrane region" description="Helical" evidence="12">
    <location>
        <begin position="588"/>
        <end position="606"/>
    </location>
</feature>
<evidence type="ECO:0000256" key="12">
    <source>
        <dbReference type="SAM" id="Phobius"/>
    </source>
</evidence>
<feature type="transmembrane region" description="Helical" evidence="12">
    <location>
        <begin position="437"/>
        <end position="458"/>
    </location>
</feature>
<evidence type="ECO:0000256" key="10">
    <source>
        <dbReference type="ARBA" id="ARBA00023303"/>
    </source>
</evidence>
<feature type="transmembrane region" description="Helical" evidence="12">
    <location>
        <begin position="353"/>
        <end position="374"/>
    </location>
</feature>
<keyword evidence="7 12" id="KW-1133">Transmembrane helix</keyword>
<evidence type="ECO:0000256" key="2">
    <source>
        <dbReference type="ARBA" id="ARBA00006513"/>
    </source>
</evidence>
<evidence type="ECO:0000256" key="7">
    <source>
        <dbReference type="ARBA" id="ARBA00022989"/>
    </source>
</evidence>
<dbReference type="GO" id="GO:0005886">
    <property type="term" value="C:plasma membrane"/>
    <property type="evidence" value="ECO:0007669"/>
    <property type="project" value="UniProtKB-SubCell"/>
</dbReference>
<evidence type="ECO:0000313" key="14">
    <source>
        <dbReference type="Proteomes" id="UP000316079"/>
    </source>
</evidence>
<dbReference type="Pfam" id="PF03189">
    <property type="entry name" value="Otopetrin"/>
    <property type="match status" value="3"/>
</dbReference>
<keyword evidence="4" id="KW-1003">Cell membrane</keyword>
<keyword evidence="10" id="KW-0407">Ion channel</keyword>
<dbReference type="GO" id="GO:0015252">
    <property type="term" value="F:proton channel activity"/>
    <property type="evidence" value="ECO:0007669"/>
    <property type="project" value="InterPro"/>
</dbReference>
<keyword evidence="6" id="KW-0375">Hydrogen ion transport</keyword>
<evidence type="ECO:0000256" key="6">
    <source>
        <dbReference type="ARBA" id="ARBA00022781"/>
    </source>
</evidence>
<dbReference type="PANTHER" id="PTHR21522">
    <property type="entry name" value="PROTON CHANNEL OTOP"/>
    <property type="match status" value="1"/>
</dbReference>
<feature type="transmembrane region" description="Helical" evidence="12">
    <location>
        <begin position="626"/>
        <end position="643"/>
    </location>
</feature>
<reference evidence="13 14" key="1">
    <citation type="journal article" date="2019" name="Sci. Data">
        <title>Hybrid genome assembly and annotation of Danionella translucida.</title>
        <authorList>
            <person name="Kadobianskyi M."/>
            <person name="Schulze L."/>
            <person name="Schuelke M."/>
            <person name="Judkewitz B."/>
        </authorList>
    </citation>
    <scope>NUCLEOTIDE SEQUENCE [LARGE SCALE GENOMIC DNA]</scope>
    <source>
        <strain evidence="13 14">Bolton</strain>
    </source>
</reference>
<dbReference type="Proteomes" id="UP000316079">
    <property type="component" value="Unassembled WGS sequence"/>
</dbReference>
<keyword evidence="5 12" id="KW-0812">Transmembrane</keyword>
<dbReference type="EMBL" id="SRMA01025555">
    <property type="protein sequence ID" value="TRY93311.1"/>
    <property type="molecule type" value="Genomic_DNA"/>
</dbReference>
<dbReference type="PANTHER" id="PTHR21522:SF35">
    <property type="entry name" value="PROTON CHANNEL OTOP2"/>
    <property type="match status" value="1"/>
</dbReference>
<dbReference type="AlphaFoldDB" id="A0A553QTK7"/>
<evidence type="ECO:0000256" key="5">
    <source>
        <dbReference type="ARBA" id="ARBA00022692"/>
    </source>
</evidence>
<feature type="transmembrane region" description="Helical" evidence="12">
    <location>
        <begin position="137"/>
        <end position="158"/>
    </location>
</feature>
<feature type="transmembrane region" description="Helical" evidence="12">
    <location>
        <begin position="247"/>
        <end position="266"/>
    </location>
</feature>
<evidence type="ECO:0000256" key="8">
    <source>
        <dbReference type="ARBA" id="ARBA00023065"/>
    </source>
</evidence>
<protein>
    <recommendedName>
        <fullName evidence="15">Otopetrin-2</fullName>
    </recommendedName>
</protein>
<comment type="subcellular location">
    <subcellularLocation>
        <location evidence="1">Cell membrane</location>
        <topology evidence="1">Multi-pass membrane protein</topology>
    </subcellularLocation>
</comment>
<organism evidence="13 14">
    <name type="scientific">Danionella cerebrum</name>
    <dbReference type="NCBI Taxonomy" id="2873325"/>
    <lineage>
        <taxon>Eukaryota</taxon>
        <taxon>Metazoa</taxon>
        <taxon>Chordata</taxon>
        <taxon>Craniata</taxon>
        <taxon>Vertebrata</taxon>
        <taxon>Euteleostomi</taxon>
        <taxon>Actinopterygii</taxon>
        <taxon>Neopterygii</taxon>
        <taxon>Teleostei</taxon>
        <taxon>Ostariophysi</taxon>
        <taxon>Cypriniformes</taxon>
        <taxon>Danionidae</taxon>
        <taxon>Danioninae</taxon>
        <taxon>Danionella</taxon>
    </lineage>
</organism>
<feature type="compositionally biased region" description="Polar residues" evidence="11">
    <location>
        <begin position="40"/>
        <end position="50"/>
    </location>
</feature>
<evidence type="ECO:0000256" key="9">
    <source>
        <dbReference type="ARBA" id="ARBA00023136"/>
    </source>
</evidence>
<keyword evidence="14" id="KW-1185">Reference proteome</keyword>
<feature type="transmembrane region" description="Helical" evidence="12">
    <location>
        <begin position="394"/>
        <end position="417"/>
    </location>
</feature>
<keyword evidence="9 12" id="KW-0472">Membrane</keyword>
<evidence type="ECO:0000313" key="13">
    <source>
        <dbReference type="EMBL" id="TRY93311.1"/>
    </source>
</evidence>
<keyword evidence="3" id="KW-0813">Transport</keyword>
<dbReference type="STRING" id="623744.A0A553QTK7"/>
<evidence type="ECO:0000256" key="4">
    <source>
        <dbReference type="ARBA" id="ARBA00022475"/>
    </source>
</evidence>
<dbReference type="OrthoDB" id="6429739at2759"/>
<feature type="transmembrane region" description="Helical" evidence="12">
    <location>
        <begin position="170"/>
        <end position="190"/>
    </location>
</feature>
<feature type="compositionally biased region" description="Low complexity" evidence="11">
    <location>
        <begin position="13"/>
        <end position="23"/>
    </location>
</feature>
<feature type="region of interest" description="Disordered" evidence="11">
    <location>
        <begin position="1"/>
        <end position="52"/>
    </location>
</feature>
<gene>
    <name evidence="13" type="ORF">DNTS_029246</name>
</gene>
<name>A0A553QTK7_9TELE</name>
<evidence type="ECO:0000256" key="1">
    <source>
        <dbReference type="ARBA" id="ARBA00004651"/>
    </source>
</evidence>
<evidence type="ECO:0008006" key="15">
    <source>
        <dbReference type="Google" id="ProtNLM"/>
    </source>
</evidence>
<sequence>MSPERRTSGSGGVASSAVTAWSGSREEENTESLQQKRRGNTSPPVLSSSPREPVTQALRCCCSKSVSPQERINAMKWHAPQKASGSYSCSTITSNMTTKAELEAIENKISTIQVDHSGSIFGHSSGRQKSTEKGRNWGWLLSGFISLNILLLGIAIVSGSVFNAVQISSSHLQIFLILLVILSTIWMIFYQVHTSRGHHAVLYKDSHAGPVWLRGGLVLFGICSVIMDIFKIIYYVGRIHCDSPVKIAFPVVQALFVIVQTYVLWVHAKDCVQIQQNITRCGLMLTLSTNLMVWMTAVTEESLHQTVPPGEPSTNGSGNDGYGLNGTLLQGRAAASDCECIHNMCDIFEKAYFYLYPFNIEYSLFASAMTYVMWKNVGRQVDEHHSHSLRFSLWDVLLGPIAGMLILVAGLATFVVYEVDIAKDDPKKKQDALIMHYIMNIVAILLMAIACLIGCIIFRIDKREQVSGKNPTRSLDVGLLVGASLGQFLICYFTIVAVLASGVKGYANGLNLTSSILTVVQLCLQNAFLIKGLHREPFQELVGPTVFANMLAVREHELERRRSTIVSTHTLPIPLTLLHGDLSWKRRLLKEICAFLLLCNIILWIMPAFGARPQFDNTVGSDIFEFQTWAAVVNIGMPFGIFYRMHSVASLFEVCFTS</sequence>
<evidence type="ECO:0000256" key="3">
    <source>
        <dbReference type="ARBA" id="ARBA00022448"/>
    </source>
</evidence>
<feature type="transmembrane region" description="Helical" evidence="12">
    <location>
        <begin position="479"/>
        <end position="500"/>
    </location>
</feature>
<keyword evidence="8" id="KW-0406">Ion transport</keyword>
<evidence type="ECO:0000256" key="11">
    <source>
        <dbReference type="SAM" id="MobiDB-lite"/>
    </source>
</evidence>
<accession>A0A553QTK7</accession>
<dbReference type="InterPro" id="IPR004878">
    <property type="entry name" value="Otopetrin"/>
</dbReference>
<feature type="transmembrane region" description="Helical" evidence="12">
    <location>
        <begin position="211"/>
        <end position="235"/>
    </location>
</feature>
<comment type="caution">
    <text evidence="13">The sequence shown here is derived from an EMBL/GenBank/DDBJ whole genome shotgun (WGS) entry which is preliminary data.</text>
</comment>